<keyword evidence="1" id="KW-0547">Nucleotide-binding</keyword>
<keyword evidence="2" id="KW-0378">Hydrolase</keyword>
<dbReference type="RefSeq" id="WP_168139819.1">
    <property type="nucleotide sequence ID" value="NZ_JAAVJR010000882.1"/>
</dbReference>
<evidence type="ECO:0000256" key="2">
    <source>
        <dbReference type="ARBA" id="ARBA00022801"/>
    </source>
</evidence>
<keyword evidence="7" id="KW-1185">Reference proteome</keyword>
<protein>
    <submittedName>
        <fullName evidence="6">UvrD-helicase domain-containing protein</fullName>
    </submittedName>
</protein>
<dbReference type="InterPro" id="IPR014016">
    <property type="entry name" value="UvrD-like_ATP-bd"/>
</dbReference>
<accession>A0ABX1D406</accession>
<organism evidence="6 7">
    <name type="scientific">Salinimicrobium oceani</name>
    <dbReference type="NCBI Taxonomy" id="2722702"/>
    <lineage>
        <taxon>Bacteria</taxon>
        <taxon>Pseudomonadati</taxon>
        <taxon>Bacteroidota</taxon>
        <taxon>Flavobacteriia</taxon>
        <taxon>Flavobacteriales</taxon>
        <taxon>Flavobacteriaceae</taxon>
        <taxon>Salinimicrobium</taxon>
    </lineage>
</organism>
<feature type="domain" description="UvrD-like helicase ATP-binding" evidence="5">
    <location>
        <begin position="19"/>
        <end position="120"/>
    </location>
</feature>
<evidence type="ECO:0000313" key="7">
    <source>
        <dbReference type="Proteomes" id="UP000703674"/>
    </source>
</evidence>
<evidence type="ECO:0000256" key="4">
    <source>
        <dbReference type="ARBA" id="ARBA00022840"/>
    </source>
</evidence>
<evidence type="ECO:0000259" key="5">
    <source>
        <dbReference type="Pfam" id="PF00580"/>
    </source>
</evidence>
<evidence type="ECO:0000313" key="6">
    <source>
        <dbReference type="EMBL" id="NJW55174.1"/>
    </source>
</evidence>
<dbReference type="InterPro" id="IPR027417">
    <property type="entry name" value="P-loop_NTPase"/>
</dbReference>
<dbReference type="Gene3D" id="3.40.50.300">
    <property type="entry name" value="P-loop containing nucleotide triphosphate hydrolases"/>
    <property type="match status" value="1"/>
</dbReference>
<feature type="non-terminal residue" evidence="6">
    <location>
        <position position="1"/>
    </location>
</feature>
<dbReference type="Proteomes" id="UP000703674">
    <property type="component" value="Unassembled WGS sequence"/>
</dbReference>
<sequence>KALYASKLAADKKALLDNLQPQIVEYYSEAKRRITTLQFLEAIERNLVPLSLLSAIQDQIEEIKKENSMVLISEFNATIGKAVKDQPAPFIYERLGDRYRHYFIDEFQDTSQLQWENLIPLVDNTLSIAHPS</sequence>
<reference evidence="6 7" key="1">
    <citation type="submission" date="2020-03" db="EMBL/GenBank/DDBJ databases">
        <title>Salinimicrobium sp. nov, isolated from SCS.</title>
        <authorList>
            <person name="Cao W.R."/>
        </authorList>
    </citation>
    <scope>NUCLEOTIDE SEQUENCE [LARGE SCALE GENOMIC DNA]</scope>
    <source>
        <strain evidence="7">J15B91</strain>
    </source>
</reference>
<keyword evidence="3" id="KW-0347">Helicase</keyword>
<feature type="non-terminal residue" evidence="6">
    <location>
        <position position="132"/>
    </location>
</feature>
<comment type="caution">
    <text evidence="6">The sequence shown here is derived from an EMBL/GenBank/DDBJ whole genome shotgun (WGS) entry which is preliminary data.</text>
</comment>
<dbReference type="SUPFAM" id="SSF52540">
    <property type="entry name" value="P-loop containing nucleoside triphosphate hydrolases"/>
    <property type="match status" value="1"/>
</dbReference>
<gene>
    <name evidence="6" type="ORF">HC175_19865</name>
</gene>
<evidence type="ECO:0000256" key="1">
    <source>
        <dbReference type="ARBA" id="ARBA00022741"/>
    </source>
</evidence>
<proteinExistence type="predicted"/>
<keyword evidence="4" id="KW-0067">ATP-binding</keyword>
<name>A0ABX1D406_9FLAO</name>
<dbReference type="Pfam" id="PF00580">
    <property type="entry name" value="UvrD-helicase"/>
    <property type="match status" value="1"/>
</dbReference>
<dbReference type="EMBL" id="JAAVJR010000882">
    <property type="protein sequence ID" value="NJW55174.1"/>
    <property type="molecule type" value="Genomic_DNA"/>
</dbReference>
<evidence type="ECO:0000256" key="3">
    <source>
        <dbReference type="ARBA" id="ARBA00022806"/>
    </source>
</evidence>